<evidence type="ECO:0000259" key="2">
    <source>
        <dbReference type="SMART" id="SM00899"/>
    </source>
</evidence>
<dbReference type="PANTHER" id="PTHR43151:SF1">
    <property type="entry name" value="SSR2333 PROTEIN"/>
    <property type="match status" value="1"/>
</dbReference>
<dbReference type="HOGENOM" id="CLU_2259263_0_0_7"/>
<protein>
    <submittedName>
        <fullName evidence="3">FeoA family protein</fullName>
    </submittedName>
</protein>
<dbReference type="SMART" id="SM00899">
    <property type="entry name" value="FeoA"/>
    <property type="match status" value="1"/>
</dbReference>
<organism evidence="3 4">
    <name type="scientific">Syntrophobacter fumaroxidans (strain DSM 10017 / MPOB)</name>
    <dbReference type="NCBI Taxonomy" id="335543"/>
    <lineage>
        <taxon>Bacteria</taxon>
        <taxon>Pseudomonadati</taxon>
        <taxon>Thermodesulfobacteriota</taxon>
        <taxon>Syntrophobacteria</taxon>
        <taxon>Syntrophobacterales</taxon>
        <taxon>Syntrophobacteraceae</taxon>
        <taxon>Syntrophobacter</taxon>
    </lineage>
</organism>
<evidence type="ECO:0000256" key="1">
    <source>
        <dbReference type="ARBA" id="ARBA00023004"/>
    </source>
</evidence>
<dbReference type="RefSeq" id="WP_011699338.1">
    <property type="nucleotide sequence ID" value="NC_008554.1"/>
</dbReference>
<dbReference type="AlphaFoldDB" id="A0LL68"/>
<evidence type="ECO:0000313" key="3">
    <source>
        <dbReference type="EMBL" id="ABK18170.1"/>
    </source>
</evidence>
<name>A0LL68_SYNFM</name>
<keyword evidence="1" id="KW-0408">Iron</keyword>
<dbReference type="Proteomes" id="UP000001784">
    <property type="component" value="Chromosome"/>
</dbReference>
<dbReference type="InParanoid" id="A0LL68"/>
<dbReference type="eggNOG" id="COG1918">
    <property type="taxonomic scope" value="Bacteria"/>
</dbReference>
<dbReference type="KEGG" id="sfu:Sfum_2491"/>
<gene>
    <name evidence="3" type="ordered locus">Sfum_2491</name>
</gene>
<dbReference type="InterPro" id="IPR038157">
    <property type="entry name" value="FeoA_core_dom"/>
</dbReference>
<dbReference type="Pfam" id="PF04023">
    <property type="entry name" value="FeoA"/>
    <property type="match status" value="1"/>
</dbReference>
<dbReference type="EMBL" id="CP000478">
    <property type="protein sequence ID" value="ABK18170.1"/>
    <property type="molecule type" value="Genomic_DNA"/>
</dbReference>
<dbReference type="InterPro" id="IPR053184">
    <property type="entry name" value="FeoA-like"/>
</dbReference>
<dbReference type="PANTHER" id="PTHR43151">
    <property type="entry name" value="FEOA FAMILY PROTEIN"/>
    <property type="match status" value="1"/>
</dbReference>
<dbReference type="STRING" id="335543.Sfum_2491"/>
<evidence type="ECO:0000313" key="4">
    <source>
        <dbReference type="Proteomes" id="UP000001784"/>
    </source>
</evidence>
<dbReference type="GO" id="GO:0046914">
    <property type="term" value="F:transition metal ion binding"/>
    <property type="evidence" value="ECO:0007669"/>
    <property type="project" value="InterPro"/>
</dbReference>
<dbReference type="Gene3D" id="2.30.30.90">
    <property type="match status" value="1"/>
</dbReference>
<accession>A0LL68</accession>
<dbReference type="InterPro" id="IPR008988">
    <property type="entry name" value="Transcriptional_repressor_C"/>
</dbReference>
<dbReference type="SUPFAM" id="SSF50037">
    <property type="entry name" value="C-terminal domain of transcriptional repressors"/>
    <property type="match status" value="1"/>
</dbReference>
<sequence length="96" mass="9982">MPNDMKQGCGCCKGMRASVPGQVPLRDVKSGKRFRVAGIRGGRHLCARMAAMGIYPGVEMEILCGGCGCPCLVRVHGGTLSLGEGVSDKIFVTAVA</sequence>
<proteinExistence type="predicted"/>
<keyword evidence="4" id="KW-1185">Reference proteome</keyword>
<feature type="domain" description="Ferrous iron transporter FeoA-like" evidence="2">
    <location>
        <begin position="23"/>
        <end position="94"/>
    </location>
</feature>
<dbReference type="InterPro" id="IPR007167">
    <property type="entry name" value="Fe-transptr_FeoA-like"/>
</dbReference>
<reference evidence="3 4" key="1">
    <citation type="submission" date="2006-10" db="EMBL/GenBank/DDBJ databases">
        <title>Complete sequence of Syntrophobacter fumaroxidans MPOB.</title>
        <authorList>
            <consortium name="US DOE Joint Genome Institute"/>
            <person name="Copeland A."/>
            <person name="Lucas S."/>
            <person name="Lapidus A."/>
            <person name="Barry K."/>
            <person name="Detter J.C."/>
            <person name="Glavina del Rio T."/>
            <person name="Hammon N."/>
            <person name="Israni S."/>
            <person name="Pitluck S."/>
            <person name="Goltsman E.G."/>
            <person name="Martinez M."/>
            <person name="Schmutz J."/>
            <person name="Larimer F."/>
            <person name="Land M."/>
            <person name="Hauser L."/>
            <person name="Kyrpides N."/>
            <person name="Kim E."/>
            <person name="Boone D.R."/>
            <person name="Brockman F."/>
            <person name="Culley D."/>
            <person name="Ferry J."/>
            <person name="Gunsalus R."/>
            <person name="McInerney M.J."/>
            <person name="Morrison M."/>
            <person name="Plugge C."/>
            <person name="Rohlin L."/>
            <person name="Scholten J."/>
            <person name="Sieber J."/>
            <person name="Stams A.J.M."/>
            <person name="Worm P."/>
            <person name="Henstra A.M."/>
            <person name="Richardson P."/>
        </authorList>
    </citation>
    <scope>NUCLEOTIDE SEQUENCE [LARGE SCALE GENOMIC DNA]</scope>
    <source>
        <strain evidence="4">DSM 10017 / MPOB</strain>
    </source>
</reference>
<dbReference type="OrthoDB" id="5432401at2"/>